<evidence type="ECO:0000313" key="4">
    <source>
        <dbReference type="Proteomes" id="UP000249620"/>
    </source>
</evidence>
<dbReference type="AlphaFoldDB" id="A0A327YXY2"/>
<evidence type="ECO:0000256" key="1">
    <source>
        <dbReference type="ARBA" id="ARBA00022452"/>
    </source>
</evidence>
<dbReference type="Gene3D" id="2.40.160.50">
    <property type="entry name" value="membrane protein fhac: a member of the omp85/tpsb transporter family"/>
    <property type="match status" value="1"/>
</dbReference>
<evidence type="ECO:0000256" key="2">
    <source>
        <dbReference type="ARBA" id="ARBA00022692"/>
    </source>
</evidence>
<proteinExistence type="predicted"/>
<keyword evidence="1" id="KW-1134">Transmembrane beta strand</keyword>
<dbReference type="EMBL" id="QLMI01000004">
    <property type="protein sequence ID" value="RAK22769.1"/>
    <property type="molecule type" value="Genomic_DNA"/>
</dbReference>
<sequence>MKLLLGLLLFFCFQFSLGQNFYLNIKGASEIENKNIDSLQYETKHASVASILEEQKRFENKLTNQGFFDWQLLEQKKANDSSFVFIYNLGNSIKSNTIYIGKLSAEEKSLLQLEKDTLTIATNEVENFMKSKITLLEKKGYSLANLQLVNQRRIENNLISDLQIKLNAKRNITDLVIVGYDKFPAGIKKAITKKAKKATFNQDNLKQINDTFDKLHFVNQIKYPEILFTTDSTKIFVYVEKSKPNKFDGFIGFSNDDQSKLTFNGYLDLQLQNILNTGEKFNLYWKNDGNKQTSFNIGTELPYIFKSPIGIKANLRIFKQDSTFQNTVTDLNLGYYFSYNTKAYIGYQKTTSVDIQNTNSFSLNDFTNTFLTSSFEYTDFDNENFIFPEKARIFIKAGTGNRTITSQKTNQFFTQLDLNYNFNLNPKNSIYLRNQTFYLQSDDYIINELFRFGGINSIRGFNENSLQANVFSGIMAEYRYLVAPNLYVHSITDYGYFQDKTAAIDDKILGLGFGFGLFTKNGLFNLVYANGSTSDQAIKLSNSIIHISFKTNF</sequence>
<evidence type="ECO:0000313" key="3">
    <source>
        <dbReference type="EMBL" id="RAK22769.1"/>
    </source>
</evidence>
<dbReference type="InterPro" id="IPR039910">
    <property type="entry name" value="D15-like"/>
</dbReference>
<dbReference type="OrthoDB" id="9811416at2"/>
<gene>
    <name evidence="3" type="ORF">B0I03_104295</name>
</gene>
<dbReference type="PANTHER" id="PTHR12815">
    <property type="entry name" value="SORTING AND ASSEMBLY MACHINERY SAMM50 PROTEIN FAMILY MEMBER"/>
    <property type="match status" value="1"/>
</dbReference>
<accession>A0A327YXY2</accession>
<name>A0A327YXY2_9FLAO</name>
<organism evidence="3 4">
    <name type="scientific">Flavobacterium aquaticum</name>
    <dbReference type="NCBI Taxonomy" id="1236486"/>
    <lineage>
        <taxon>Bacteria</taxon>
        <taxon>Pseudomonadati</taxon>
        <taxon>Bacteroidota</taxon>
        <taxon>Flavobacteriia</taxon>
        <taxon>Flavobacteriales</taxon>
        <taxon>Flavobacteriaceae</taxon>
        <taxon>Flavobacterium</taxon>
    </lineage>
</organism>
<protein>
    <submittedName>
        <fullName evidence="3">Outer membrane translocation and assembly module TamA</fullName>
    </submittedName>
</protein>
<keyword evidence="1" id="KW-0472">Membrane</keyword>
<dbReference type="PANTHER" id="PTHR12815:SF18">
    <property type="entry name" value="SORTING AND ASSEMBLY MACHINERY COMPONENT 50 HOMOLOG"/>
    <property type="match status" value="1"/>
</dbReference>
<comment type="caution">
    <text evidence="3">The sequence shown here is derived from an EMBL/GenBank/DDBJ whole genome shotgun (WGS) entry which is preliminary data.</text>
</comment>
<reference evidence="3 4" key="1">
    <citation type="submission" date="2018-06" db="EMBL/GenBank/DDBJ databases">
        <title>Genomic Encyclopedia of Type Strains, Phase III (KMG-III): the genomes of soil and plant-associated and newly described type strains.</title>
        <authorList>
            <person name="Whitman W."/>
        </authorList>
    </citation>
    <scope>NUCLEOTIDE SEQUENCE [LARGE SCALE GENOMIC DNA]</scope>
    <source>
        <strain evidence="3 4">CGMCC 1.12398</strain>
    </source>
</reference>
<keyword evidence="2" id="KW-0812">Transmembrane</keyword>
<dbReference type="Proteomes" id="UP000249620">
    <property type="component" value="Unassembled WGS sequence"/>
</dbReference>
<keyword evidence="4" id="KW-1185">Reference proteome</keyword>